<evidence type="ECO:0000256" key="11">
    <source>
        <dbReference type="ARBA" id="ARBA00022918"/>
    </source>
</evidence>
<dbReference type="GO" id="GO:0003887">
    <property type="term" value="F:DNA-directed DNA polymerase activity"/>
    <property type="evidence" value="ECO:0007669"/>
    <property type="project" value="UniProtKB-KW"/>
</dbReference>
<reference evidence="21" key="1">
    <citation type="journal article" date="2017" name="Front. Plant Sci.">
        <title>Climate Clever Clovers: New Paradigm to Reduce the Environmental Footprint of Ruminants by Breeding Low Methanogenic Forages Utilizing Haplotype Variation.</title>
        <authorList>
            <person name="Kaur P."/>
            <person name="Appels R."/>
            <person name="Bayer P.E."/>
            <person name="Keeble-Gagnere G."/>
            <person name="Wang J."/>
            <person name="Hirakawa H."/>
            <person name="Shirasawa K."/>
            <person name="Vercoe P."/>
            <person name="Stefanova K."/>
            <person name="Durmic Z."/>
            <person name="Nichols P."/>
            <person name="Revell C."/>
            <person name="Isobe S.N."/>
            <person name="Edwards D."/>
            <person name="Erskine W."/>
        </authorList>
    </citation>
    <scope>NUCLEOTIDE SEQUENCE [LARGE SCALE GENOMIC DNA]</scope>
    <source>
        <strain evidence="21">cv. Daliak</strain>
    </source>
</reference>
<dbReference type="InterPro" id="IPR000477">
    <property type="entry name" value="RT_dom"/>
</dbReference>
<evidence type="ECO:0000313" key="20">
    <source>
        <dbReference type="EMBL" id="GAU17298.1"/>
    </source>
</evidence>
<evidence type="ECO:0008006" key="22">
    <source>
        <dbReference type="Google" id="ProtNLM"/>
    </source>
</evidence>
<dbReference type="PROSITE" id="PS50878">
    <property type="entry name" value="RT_POL"/>
    <property type="match status" value="1"/>
</dbReference>
<dbReference type="InterPro" id="IPR041588">
    <property type="entry name" value="Integrase_H2C2"/>
</dbReference>
<dbReference type="InterPro" id="IPR005162">
    <property type="entry name" value="Retrotrans_gag_dom"/>
</dbReference>
<dbReference type="Pfam" id="PF17921">
    <property type="entry name" value="Integrase_H2C2"/>
    <property type="match status" value="1"/>
</dbReference>
<evidence type="ECO:0000256" key="8">
    <source>
        <dbReference type="ARBA" id="ARBA00022801"/>
    </source>
</evidence>
<dbReference type="Gene3D" id="3.30.70.270">
    <property type="match status" value="2"/>
</dbReference>
<dbReference type="SUPFAM" id="SSF54160">
    <property type="entry name" value="Chromo domain-like"/>
    <property type="match status" value="1"/>
</dbReference>
<dbReference type="PANTHER" id="PTHR37984">
    <property type="entry name" value="PROTEIN CBG26694"/>
    <property type="match status" value="1"/>
</dbReference>
<dbReference type="InterPro" id="IPR016197">
    <property type="entry name" value="Chromo-like_dom_sf"/>
</dbReference>
<feature type="domain" description="Integrase catalytic" evidence="19">
    <location>
        <begin position="1149"/>
        <end position="1313"/>
    </location>
</feature>
<dbReference type="SUPFAM" id="SSF53098">
    <property type="entry name" value="Ribonuclease H-like"/>
    <property type="match status" value="1"/>
</dbReference>
<dbReference type="InterPro" id="IPR056924">
    <property type="entry name" value="SH3_Tf2-1"/>
</dbReference>
<organism evidence="20 21">
    <name type="scientific">Trifolium subterraneum</name>
    <name type="common">Subterranean clover</name>
    <dbReference type="NCBI Taxonomy" id="3900"/>
    <lineage>
        <taxon>Eukaryota</taxon>
        <taxon>Viridiplantae</taxon>
        <taxon>Streptophyta</taxon>
        <taxon>Embryophyta</taxon>
        <taxon>Tracheophyta</taxon>
        <taxon>Spermatophyta</taxon>
        <taxon>Magnoliopsida</taxon>
        <taxon>eudicotyledons</taxon>
        <taxon>Gunneridae</taxon>
        <taxon>Pentapetalae</taxon>
        <taxon>rosids</taxon>
        <taxon>fabids</taxon>
        <taxon>Fabales</taxon>
        <taxon>Fabaceae</taxon>
        <taxon>Papilionoideae</taxon>
        <taxon>50 kb inversion clade</taxon>
        <taxon>NPAAA clade</taxon>
        <taxon>Hologalegina</taxon>
        <taxon>IRL clade</taxon>
        <taxon>Trifolieae</taxon>
        <taxon>Trifolium</taxon>
    </lineage>
</organism>
<evidence type="ECO:0000256" key="3">
    <source>
        <dbReference type="ARBA" id="ARBA00022695"/>
    </source>
</evidence>
<keyword evidence="9" id="KW-0460">Magnesium</keyword>
<keyword evidence="13" id="KW-0238">DNA-binding</keyword>
<dbReference type="InterPro" id="IPR050951">
    <property type="entry name" value="Retrovirus_Pol_polyprotein"/>
</dbReference>
<proteinExistence type="predicted"/>
<dbReference type="InterPro" id="IPR041577">
    <property type="entry name" value="RT_RNaseH_2"/>
</dbReference>
<sequence length="1558" mass="176717">MPRRKKTIMEAKVADLEQEIALMKLAMANSMAEIQNTVKASQDAMLSMMEKHFGKRTNEVEDISSEPHAGITKVTSLKGSASVATKSKPLHGEVWDEFRRSVKKVELPSFDGDDPAGWISCAEVYFRVQETNPVVKVSLAQLSMEGSTIHFFNSLLDENPDLTWEDLKSELLERYGGLGEGDVYEQLTEIRQRGTVEDYIQEFERLTAQVPRLPEKQFLGYFLHGLKVEIRGKVRSFVTMGSLSRAKLFHVTRAVEREISGGSGWNRVTKLGGSNKGHTGRVDGSDWVFVKGGSVSGTGPKSPHTSNRDTRPSGDSSRKGGTRDKGFTRLPYHELMDRKKKGLCYKCGGPYHPLHQCPEKHLRVMIVDDDDGESEEAKLLAVEVEDSGDELDGEISAMNLYELGEVQRERLQTLKLAAMINGVPVVVLVDCGATHNFIARPLVEKMGWKVEATPAFNIKLGDGFQTVTRGKCNQILLTTGEVSCNIDAYLFELKGVDVVLGMAWLKTLGDMVVNWKKQTMEFWHDKKWVTLKGMEGTPEAISALQNVIGKASNGYESKGWSLDREGRGDKSLDQVIQAFEDVFCEPKGLPPQRARDHAITLLPGQGPVSVRPYRYPYHQKNEIEKQVKELMSTRVIQQSNSAFSSPVILVKKKDGSWRMCVDYRALNKVTIPDKFPIPVIDELLDELHGAQFFTKLNLKSGYHQVRVRPEDVHKTAFRTHEGHYEYLVMPFGLMNAPSTFQSLMNEVFRPFLRRFVLVFFDDILIYSKTWQQHVQEVSEVLQLLRQNSLVANRKKCQFGQRTVEYLGHLIRGDGVAVDPEKIESVTKWPTPKNVKGVRGFLGLTGYYRKFIRDYGKIAKPLTELTKKEGFKWGSQAQKAFELLKQKLTTAPVLSLPNFDKDFVVECDASGVGLGAILMQGKKPIAFFSKALAGKNLAKSAYERELMAVALAVQHWRPYLLGRHFTVTTDQRSLKQLWQQKITTPDQQNWATKLLGYQFDIVYKPGVENRGADALSRIPETGELMTAVSYPIWEEGSIAQEEVHKDPVLLKIIEELKVDPSARAGFTYKQSVLFYEGGLVLSAQSSLIPKMLDEFHITPTGGHSGFYRTYRRLAANVYWVGMKTRVQEFVKACEVCQRQKYLATSPKGLLQPLPLPTAIWEEVSMDFVTGLPKSKGFEAIFVVVDRLSKYCHFIPLKRPYTARVVAEIFAKEVIRLHGLPSAIVGDRDPIFISNFWTELFHLQGTQLKMSSAYHPETDGQTEVVNRCLETYLRCFVADRPSSWLAWLSWAEFWYNTTFHASAGCTPFEIVYGRKPPVITRLLQGETRVAAVQKELEERDEALKELKNHLLKAQDKMKHYADSKRREESFKVGEWVYLKLRPYRQSTIASRINAKLTAKYYGPFCIIERVGAVAYKLQLPVGSRVHPIFHVSLLKKAIREFPVENELPKGLENDLTDNFVPKKVLSVRMLSDGEQPKKQVLIQWANRTAEEATWEDLDTIKNQFPDFDLEDKVLLLEGGIVRDHTLERRLEVELTNPSGSREAKSWMVYSRRRGRRVQIT</sequence>
<dbReference type="Proteomes" id="UP000242715">
    <property type="component" value="Unassembled WGS sequence"/>
</dbReference>
<dbReference type="InterPro" id="IPR043128">
    <property type="entry name" value="Rev_trsase/Diguanyl_cyclase"/>
</dbReference>
<dbReference type="GO" id="GO:0004190">
    <property type="term" value="F:aspartic-type endopeptidase activity"/>
    <property type="evidence" value="ECO:0007669"/>
    <property type="project" value="UniProtKB-KW"/>
</dbReference>
<keyword evidence="1" id="KW-0645">Protease</keyword>
<name>A0A2Z6MGS1_TRISU</name>
<dbReference type="InterPro" id="IPR001584">
    <property type="entry name" value="Integrase_cat-core"/>
</dbReference>
<keyword evidence="2" id="KW-0808">Transferase</keyword>
<dbReference type="InterPro" id="IPR012337">
    <property type="entry name" value="RNaseH-like_sf"/>
</dbReference>
<dbReference type="Gene3D" id="3.10.20.370">
    <property type="match status" value="1"/>
</dbReference>
<keyword evidence="10" id="KW-0229">DNA integration</keyword>
<keyword evidence="4" id="KW-0540">Nuclease</keyword>
<feature type="coiled-coil region" evidence="16">
    <location>
        <begin position="1327"/>
        <end position="1361"/>
    </location>
</feature>
<dbReference type="FunFam" id="3.30.70.270:FF:000020">
    <property type="entry name" value="Transposon Tf2-6 polyprotein-like Protein"/>
    <property type="match status" value="1"/>
</dbReference>
<gene>
    <name evidence="20" type="ORF">TSUD_110150</name>
</gene>
<dbReference type="CDD" id="cd00303">
    <property type="entry name" value="retropepsin_like"/>
    <property type="match status" value="1"/>
</dbReference>
<feature type="compositionally biased region" description="Basic and acidic residues" evidence="17">
    <location>
        <begin position="306"/>
        <end position="330"/>
    </location>
</feature>
<dbReference type="Pfam" id="PF17919">
    <property type="entry name" value="RT_RNaseH_2"/>
    <property type="match status" value="1"/>
</dbReference>
<dbReference type="Gene3D" id="2.40.70.10">
    <property type="entry name" value="Acid Proteases"/>
    <property type="match status" value="1"/>
</dbReference>
<evidence type="ECO:0000256" key="15">
    <source>
        <dbReference type="ARBA" id="ARBA00023268"/>
    </source>
</evidence>
<evidence type="ECO:0000256" key="17">
    <source>
        <dbReference type="SAM" id="MobiDB-lite"/>
    </source>
</evidence>
<dbReference type="GO" id="GO:0004519">
    <property type="term" value="F:endonuclease activity"/>
    <property type="evidence" value="ECO:0007669"/>
    <property type="project" value="UniProtKB-KW"/>
</dbReference>
<evidence type="ECO:0000256" key="4">
    <source>
        <dbReference type="ARBA" id="ARBA00022722"/>
    </source>
</evidence>
<evidence type="ECO:0000256" key="5">
    <source>
        <dbReference type="ARBA" id="ARBA00022723"/>
    </source>
</evidence>
<keyword evidence="5" id="KW-0479">Metal-binding</keyword>
<keyword evidence="6" id="KW-0064">Aspartyl protease</keyword>
<dbReference type="CDD" id="cd01647">
    <property type="entry name" value="RT_LTR"/>
    <property type="match status" value="1"/>
</dbReference>
<dbReference type="GO" id="GO:0015074">
    <property type="term" value="P:DNA integration"/>
    <property type="evidence" value="ECO:0007669"/>
    <property type="project" value="UniProtKB-KW"/>
</dbReference>
<keyword evidence="12" id="KW-0239">DNA-directed DNA polymerase</keyword>
<keyword evidence="16" id="KW-0175">Coiled coil</keyword>
<evidence type="ECO:0000259" key="19">
    <source>
        <dbReference type="PROSITE" id="PS50994"/>
    </source>
</evidence>
<dbReference type="Pfam" id="PF03732">
    <property type="entry name" value="Retrotrans_gag"/>
    <property type="match status" value="1"/>
</dbReference>
<evidence type="ECO:0000256" key="2">
    <source>
        <dbReference type="ARBA" id="ARBA00022679"/>
    </source>
</evidence>
<evidence type="ECO:0000256" key="6">
    <source>
        <dbReference type="ARBA" id="ARBA00022750"/>
    </source>
</evidence>
<dbReference type="EMBL" id="DF973169">
    <property type="protein sequence ID" value="GAU17298.1"/>
    <property type="molecule type" value="Genomic_DNA"/>
</dbReference>
<feature type="region of interest" description="Disordered" evidence="17">
    <location>
        <begin position="293"/>
        <end position="330"/>
    </location>
</feature>
<dbReference type="CDD" id="cd09274">
    <property type="entry name" value="RNase_HI_RT_Ty3"/>
    <property type="match status" value="1"/>
</dbReference>
<dbReference type="GO" id="GO:0046872">
    <property type="term" value="F:metal ion binding"/>
    <property type="evidence" value="ECO:0007669"/>
    <property type="project" value="UniProtKB-KW"/>
</dbReference>
<evidence type="ECO:0000256" key="14">
    <source>
        <dbReference type="ARBA" id="ARBA00023172"/>
    </source>
</evidence>
<dbReference type="Pfam" id="PF08284">
    <property type="entry name" value="RVP_2"/>
    <property type="match status" value="1"/>
</dbReference>
<keyword evidence="7" id="KW-0255">Endonuclease</keyword>
<feature type="domain" description="Reverse transcriptase" evidence="18">
    <location>
        <begin position="631"/>
        <end position="810"/>
    </location>
</feature>
<dbReference type="Gene3D" id="1.10.340.70">
    <property type="match status" value="1"/>
</dbReference>
<dbReference type="Gene3D" id="3.10.10.10">
    <property type="entry name" value="HIV Type 1 Reverse Transcriptase, subunit A, domain 1"/>
    <property type="match status" value="1"/>
</dbReference>
<accession>A0A2Z6MGS1</accession>
<dbReference type="FunFam" id="1.10.340.70:FF:000001">
    <property type="entry name" value="Retrovirus-related Pol polyprotein from transposon gypsy-like Protein"/>
    <property type="match status" value="1"/>
</dbReference>
<dbReference type="GO" id="GO:0006310">
    <property type="term" value="P:DNA recombination"/>
    <property type="evidence" value="ECO:0007669"/>
    <property type="project" value="UniProtKB-KW"/>
</dbReference>
<keyword evidence="14" id="KW-0233">DNA recombination</keyword>
<dbReference type="Pfam" id="PF24626">
    <property type="entry name" value="SH3_Tf2-1"/>
    <property type="match status" value="1"/>
</dbReference>
<evidence type="ECO:0000256" key="7">
    <source>
        <dbReference type="ARBA" id="ARBA00022759"/>
    </source>
</evidence>
<dbReference type="PROSITE" id="PS50994">
    <property type="entry name" value="INTEGRASE"/>
    <property type="match status" value="1"/>
</dbReference>
<dbReference type="PANTHER" id="PTHR37984:SF5">
    <property type="entry name" value="PROTEIN NYNRIN-LIKE"/>
    <property type="match status" value="1"/>
</dbReference>
<keyword evidence="15" id="KW-0511">Multifunctional enzyme</keyword>
<evidence type="ECO:0000256" key="12">
    <source>
        <dbReference type="ARBA" id="ARBA00022932"/>
    </source>
</evidence>
<dbReference type="GO" id="GO:0003964">
    <property type="term" value="F:RNA-directed DNA polymerase activity"/>
    <property type="evidence" value="ECO:0007669"/>
    <property type="project" value="UniProtKB-KW"/>
</dbReference>
<keyword evidence="21" id="KW-1185">Reference proteome</keyword>
<protein>
    <recommendedName>
        <fullName evidence="22">Ty3/gypsy retrotransposon protein</fullName>
    </recommendedName>
</protein>
<dbReference type="GO" id="GO:0003677">
    <property type="term" value="F:DNA binding"/>
    <property type="evidence" value="ECO:0007669"/>
    <property type="project" value="UniProtKB-KW"/>
</dbReference>
<evidence type="ECO:0000256" key="9">
    <source>
        <dbReference type="ARBA" id="ARBA00022842"/>
    </source>
</evidence>
<dbReference type="InterPro" id="IPR021109">
    <property type="entry name" value="Peptidase_aspartic_dom_sf"/>
</dbReference>
<keyword evidence="11" id="KW-0695">RNA-directed DNA polymerase</keyword>
<dbReference type="Gene3D" id="3.30.420.10">
    <property type="entry name" value="Ribonuclease H-like superfamily/Ribonuclease H"/>
    <property type="match status" value="1"/>
</dbReference>
<evidence type="ECO:0000256" key="13">
    <source>
        <dbReference type="ARBA" id="ARBA00023125"/>
    </source>
</evidence>
<dbReference type="InterPro" id="IPR043502">
    <property type="entry name" value="DNA/RNA_pol_sf"/>
</dbReference>
<evidence type="ECO:0000313" key="21">
    <source>
        <dbReference type="Proteomes" id="UP000242715"/>
    </source>
</evidence>
<evidence type="ECO:0000259" key="18">
    <source>
        <dbReference type="PROSITE" id="PS50878"/>
    </source>
</evidence>
<dbReference type="GO" id="GO:0006508">
    <property type="term" value="P:proteolysis"/>
    <property type="evidence" value="ECO:0007669"/>
    <property type="project" value="UniProtKB-KW"/>
</dbReference>
<dbReference type="FunFam" id="3.30.420.10:FF:000219">
    <property type="entry name" value="Putative retroelement"/>
    <property type="match status" value="1"/>
</dbReference>
<dbReference type="Pfam" id="PF00078">
    <property type="entry name" value="RVT_1"/>
    <property type="match status" value="1"/>
</dbReference>
<dbReference type="FunFam" id="3.10.10.10:FF:000007">
    <property type="entry name" value="Retrovirus-related Pol polyprotein from transposon 17.6-like Protein"/>
    <property type="match status" value="1"/>
</dbReference>
<dbReference type="SUPFAM" id="SSF50630">
    <property type="entry name" value="Acid proteases"/>
    <property type="match status" value="1"/>
</dbReference>
<feature type="coiled-coil region" evidence="16">
    <location>
        <begin position="6"/>
        <end position="33"/>
    </location>
</feature>
<evidence type="ECO:0000256" key="10">
    <source>
        <dbReference type="ARBA" id="ARBA00022908"/>
    </source>
</evidence>
<evidence type="ECO:0000256" key="16">
    <source>
        <dbReference type="SAM" id="Coils"/>
    </source>
</evidence>
<dbReference type="InterPro" id="IPR036397">
    <property type="entry name" value="RNaseH_sf"/>
</dbReference>
<keyword evidence="8" id="KW-0378">Hydrolase</keyword>
<dbReference type="OrthoDB" id="2013610at2759"/>
<keyword evidence="3" id="KW-0548">Nucleotidyltransferase</keyword>
<evidence type="ECO:0000256" key="1">
    <source>
        <dbReference type="ARBA" id="ARBA00022670"/>
    </source>
</evidence>
<dbReference type="SUPFAM" id="SSF56672">
    <property type="entry name" value="DNA/RNA polymerases"/>
    <property type="match status" value="1"/>
</dbReference>